<organism evidence="1 2">
    <name type="scientific">Amycolatopsis heterodermiae</name>
    <dbReference type="NCBI Taxonomy" id="3110235"/>
    <lineage>
        <taxon>Bacteria</taxon>
        <taxon>Bacillati</taxon>
        <taxon>Actinomycetota</taxon>
        <taxon>Actinomycetes</taxon>
        <taxon>Pseudonocardiales</taxon>
        <taxon>Pseudonocardiaceae</taxon>
        <taxon>Amycolatopsis</taxon>
    </lineage>
</organism>
<evidence type="ECO:0000313" key="1">
    <source>
        <dbReference type="EMBL" id="MEA5364400.1"/>
    </source>
</evidence>
<accession>A0ABU5RF05</accession>
<name>A0ABU5RF05_9PSEU</name>
<protein>
    <submittedName>
        <fullName evidence="1">Uncharacterized protein</fullName>
    </submittedName>
</protein>
<keyword evidence="2" id="KW-1185">Reference proteome</keyword>
<dbReference type="Proteomes" id="UP001304298">
    <property type="component" value="Unassembled WGS sequence"/>
</dbReference>
<comment type="caution">
    <text evidence="1">The sequence shown here is derived from an EMBL/GenBank/DDBJ whole genome shotgun (WGS) entry which is preliminary data.</text>
</comment>
<reference evidence="1 2" key="1">
    <citation type="submission" date="2023-12" db="EMBL/GenBank/DDBJ databases">
        <title>Amycolatopsis sp. V23-08.</title>
        <authorList>
            <person name="Somphong A."/>
        </authorList>
    </citation>
    <scope>NUCLEOTIDE SEQUENCE [LARGE SCALE GENOMIC DNA]</scope>
    <source>
        <strain evidence="1 2">V23-08</strain>
    </source>
</reference>
<evidence type="ECO:0000313" key="2">
    <source>
        <dbReference type="Proteomes" id="UP001304298"/>
    </source>
</evidence>
<gene>
    <name evidence="1" type="ORF">VA596_33055</name>
</gene>
<sequence>MPLLVLDLAACGGQLREVTVGTAVPVPAYTVETHGSVDLDVLGDTPVAPETGAVKLS</sequence>
<dbReference type="RefSeq" id="WP_323332158.1">
    <property type="nucleotide sequence ID" value="NZ_JAYFSI010000009.1"/>
</dbReference>
<dbReference type="EMBL" id="JAYFSI010000009">
    <property type="protein sequence ID" value="MEA5364400.1"/>
    <property type="molecule type" value="Genomic_DNA"/>
</dbReference>
<proteinExistence type="predicted"/>